<feature type="non-terminal residue" evidence="29">
    <location>
        <position position="1"/>
    </location>
</feature>
<dbReference type="InterPro" id="IPR036458">
    <property type="entry name" value="Na:dicarbo_symporter_sf"/>
</dbReference>
<evidence type="ECO:0000256" key="15">
    <source>
        <dbReference type="ARBA" id="ARBA00022989"/>
    </source>
</evidence>
<evidence type="ECO:0000256" key="2">
    <source>
        <dbReference type="ARBA" id="ARBA00004414"/>
    </source>
</evidence>
<keyword evidence="19" id="KW-0325">Glycoprotein</keyword>
<evidence type="ECO:0000256" key="7">
    <source>
        <dbReference type="ARBA" id="ARBA00022553"/>
    </source>
</evidence>
<dbReference type="InterPro" id="IPR018107">
    <property type="entry name" value="Na-dicarboxylate_symporter_CS"/>
</dbReference>
<evidence type="ECO:0000256" key="4">
    <source>
        <dbReference type="ARBA" id="ARBA00004565"/>
    </source>
</evidence>
<dbReference type="GO" id="GO:0015501">
    <property type="term" value="F:glutamate:sodium symporter activity"/>
    <property type="evidence" value="ECO:0007669"/>
    <property type="project" value="TreeGrafter"/>
</dbReference>
<keyword evidence="10" id="KW-0479">Metal-binding</keyword>
<evidence type="ECO:0000256" key="1">
    <source>
        <dbReference type="ARBA" id="ARBA00004146"/>
    </source>
</evidence>
<evidence type="ECO:0000256" key="12">
    <source>
        <dbReference type="ARBA" id="ARBA00022847"/>
    </source>
</evidence>
<keyword evidence="18" id="KW-0472">Membrane</keyword>
<dbReference type="InterPro" id="IPR050746">
    <property type="entry name" value="DAACS"/>
</dbReference>
<evidence type="ECO:0000256" key="13">
    <source>
        <dbReference type="ARBA" id="ARBA00022958"/>
    </source>
</evidence>
<evidence type="ECO:0000256" key="8">
    <source>
        <dbReference type="ARBA" id="ARBA00022599"/>
    </source>
</evidence>
<keyword evidence="14" id="KW-0029">Amino-acid transport</keyword>
<comment type="similarity">
    <text evidence="22">Belongs to the dicarboxylate/amino acid:cation symporter (DAACS) (TC 2.A.23) family. SLC1A1 subfamily.</text>
</comment>
<comment type="subcellular location">
    <subcellularLocation>
        <location evidence="3">Apical cell membrane</location>
        <topology evidence="3">Multi-pass membrane protein</topology>
    </subcellularLocation>
    <subcellularLocation>
        <location evidence="1">Early endosome membrane</location>
    </subcellularLocation>
    <subcellularLocation>
        <location evidence="2">Late endosome membrane</location>
    </subcellularLocation>
    <subcellularLocation>
        <location evidence="28">Membrane</location>
        <topology evidence="28">Multi-pass membrane protein</topology>
    </subcellularLocation>
    <subcellularLocation>
        <location evidence="4">Recycling endosome membrane</location>
    </subcellularLocation>
    <subcellularLocation>
        <location evidence="21">Synapse</location>
        <location evidence="21">Synaptosome</location>
    </subcellularLocation>
</comment>
<keyword evidence="20" id="KW-0868">Chloride</keyword>
<dbReference type="InterPro" id="IPR001991">
    <property type="entry name" value="Na-dicarboxylate_symporter"/>
</dbReference>
<accession>A0A852LXL8</accession>
<evidence type="ECO:0000256" key="6">
    <source>
        <dbReference type="ARBA" id="ARBA00022475"/>
    </source>
</evidence>
<evidence type="ECO:0000313" key="29">
    <source>
        <dbReference type="EMBL" id="NXX96443.1"/>
    </source>
</evidence>
<keyword evidence="8" id="KW-0771">Synaptosome</keyword>
<keyword evidence="15" id="KW-1133">Transmembrane helix</keyword>
<evidence type="ECO:0000256" key="17">
    <source>
        <dbReference type="ARBA" id="ARBA00023053"/>
    </source>
</evidence>
<dbReference type="GO" id="GO:0016324">
    <property type="term" value="C:apical plasma membrane"/>
    <property type="evidence" value="ECO:0007669"/>
    <property type="project" value="UniProtKB-SubCell"/>
</dbReference>
<keyword evidence="12 28" id="KW-0769">Symport</keyword>
<keyword evidence="30" id="KW-1185">Reference proteome</keyword>
<keyword evidence="5 28" id="KW-0813">Transport</keyword>
<dbReference type="GO" id="GO:0055038">
    <property type="term" value="C:recycling endosome membrane"/>
    <property type="evidence" value="ECO:0007669"/>
    <property type="project" value="UniProtKB-SubCell"/>
</dbReference>
<dbReference type="Pfam" id="PF00375">
    <property type="entry name" value="SDF"/>
    <property type="match status" value="1"/>
</dbReference>
<evidence type="ECO:0000256" key="22">
    <source>
        <dbReference type="ARBA" id="ARBA00037996"/>
    </source>
</evidence>
<dbReference type="GO" id="GO:0046872">
    <property type="term" value="F:metal ion binding"/>
    <property type="evidence" value="ECO:0007669"/>
    <property type="project" value="UniProtKB-KW"/>
</dbReference>
<evidence type="ECO:0000313" key="30">
    <source>
        <dbReference type="Proteomes" id="UP000632886"/>
    </source>
</evidence>
<dbReference type="GO" id="GO:0043005">
    <property type="term" value="C:neuron projection"/>
    <property type="evidence" value="ECO:0007669"/>
    <property type="project" value="UniProtKB-KW"/>
</dbReference>
<reference evidence="29 30" key="1">
    <citation type="submission" date="2020-02" db="EMBL/GenBank/DDBJ databases">
        <title>Bird 10,000 Genomes (B10K) Project - Family phase.</title>
        <authorList>
            <person name="Zhang G."/>
        </authorList>
    </citation>
    <scope>NUCLEOTIDE SEQUENCE [LARGE SCALE GENOMIC DNA]</scope>
    <source>
        <strain evidence="29">B10K-DU-017-21</strain>
    </source>
</reference>
<evidence type="ECO:0000256" key="28">
    <source>
        <dbReference type="RuleBase" id="RU361216"/>
    </source>
</evidence>
<dbReference type="PANTHER" id="PTHR11958:SF109">
    <property type="entry name" value="EXCITATORY AMINO ACID TRANSPORTER 3"/>
    <property type="match status" value="1"/>
</dbReference>
<evidence type="ECO:0000256" key="26">
    <source>
        <dbReference type="ARBA" id="ARBA00049118"/>
    </source>
</evidence>
<dbReference type="GO" id="GO:0031902">
    <property type="term" value="C:late endosome membrane"/>
    <property type="evidence" value="ECO:0007669"/>
    <property type="project" value="UniProtKB-SubCell"/>
</dbReference>
<evidence type="ECO:0000256" key="9">
    <source>
        <dbReference type="ARBA" id="ARBA00022692"/>
    </source>
</evidence>
<comment type="catalytic activity">
    <reaction evidence="24">
        <text>K(+)(in) + L-glutamate(out) + 3 Na(+)(out) + H(+)(out) = K(+)(out) + L-glutamate(in) + 3 Na(+)(in) + H(+)(in)</text>
        <dbReference type="Rhea" id="RHEA:70699"/>
        <dbReference type="ChEBI" id="CHEBI:15378"/>
        <dbReference type="ChEBI" id="CHEBI:29101"/>
        <dbReference type="ChEBI" id="CHEBI:29103"/>
        <dbReference type="ChEBI" id="CHEBI:29985"/>
    </reaction>
</comment>
<dbReference type="Proteomes" id="UP000632886">
    <property type="component" value="Unassembled WGS sequence"/>
</dbReference>
<organism evidence="29 30">
    <name type="scientific">Centropus bengalensis</name>
    <name type="common">lesser coucal</name>
    <dbReference type="NCBI Taxonomy" id="1463675"/>
    <lineage>
        <taxon>Eukaryota</taxon>
        <taxon>Metazoa</taxon>
        <taxon>Chordata</taxon>
        <taxon>Craniata</taxon>
        <taxon>Vertebrata</taxon>
        <taxon>Euteleostomi</taxon>
        <taxon>Archelosauria</taxon>
        <taxon>Archosauria</taxon>
        <taxon>Dinosauria</taxon>
        <taxon>Saurischia</taxon>
        <taxon>Theropoda</taxon>
        <taxon>Coelurosauria</taxon>
        <taxon>Aves</taxon>
        <taxon>Neognathae</taxon>
        <taxon>Neoaves</taxon>
        <taxon>Otidimorphae</taxon>
        <taxon>Cuculiformes</taxon>
        <taxon>Centropidae</taxon>
        <taxon>Centropus</taxon>
    </lineage>
</organism>
<evidence type="ECO:0000256" key="25">
    <source>
        <dbReference type="ARBA" id="ARBA00048715"/>
    </source>
</evidence>
<proteinExistence type="inferred from homology"/>
<keyword evidence="17" id="KW-0915">Sodium</keyword>
<gene>
    <name evidence="29" type="primary">Slc1a1</name>
    <name evidence="29" type="ORF">CENBEN_R01063</name>
</gene>
<feature type="non-terminal residue" evidence="29">
    <location>
        <position position="111"/>
    </location>
</feature>
<keyword evidence="9" id="KW-0812">Transmembrane</keyword>
<comment type="function">
    <text evidence="23">Sodium-dependent, high-affinity amino acid transporter that mediates the uptake of L-glutamate and also L-aspartate and D-aspartate. Can also transport L-cysteine. Functions as a symporter that transports one amino acid molecule together with two or three Na(+) ions and one proton, in parallel with the counter-transport of one K(+) ion. Mediates Cl(-) flux that is not coupled to amino acid transport; this avoids the accumulation of negative charges due to aspartate and Na(+) symport. Plays an important role in L-glutamate and L-aspartate reabsorption in renal tubuli. Plays a redundant role in the rapid removal of released glutamate from the synaptic cleft, which is essential for terminating the postsynaptic action of glutamate. Contributes to glutathione biosynthesis and protection against oxidative stress via its role in L-glutamate and L-cysteine transport. Negatively regulated by ARL6IP5.</text>
</comment>
<evidence type="ECO:0000256" key="21">
    <source>
        <dbReference type="ARBA" id="ARBA00034102"/>
    </source>
</evidence>
<dbReference type="SUPFAM" id="SSF118215">
    <property type="entry name" value="Proton glutamate symport protein"/>
    <property type="match status" value="1"/>
</dbReference>
<keyword evidence="13" id="KW-0630">Potassium</keyword>
<keyword evidence="11" id="KW-0967">Endosome</keyword>
<dbReference type="GO" id="GO:0005313">
    <property type="term" value="F:L-glutamate transmembrane transporter activity"/>
    <property type="evidence" value="ECO:0007669"/>
    <property type="project" value="TreeGrafter"/>
</dbReference>
<keyword evidence="7" id="KW-0597">Phosphoprotein</keyword>
<dbReference type="PANTHER" id="PTHR11958">
    <property type="entry name" value="SODIUM/DICARBOXYLATE SYMPORTER-RELATED"/>
    <property type="match status" value="1"/>
</dbReference>
<evidence type="ECO:0000256" key="23">
    <source>
        <dbReference type="ARBA" id="ARBA00045494"/>
    </source>
</evidence>
<name>A0A852LXL8_9AVES</name>
<sequence>SSATLPVTFRCTEENNFIDKRITRFVLPVGATLNMDGTALYEAVAAIFIAQLNDMKLNIGQIITICITATAASVGAAGVPQAGLVTMVIVLSAVGLPAEDVTLIVAVDWFL</sequence>
<evidence type="ECO:0000256" key="14">
    <source>
        <dbReference type="ARBA" id="ARBA00022970"/>
    </source>
</evidence>
<evidence type="ECO:0000256" key="27">
    <source>
        <dbReference type="ARBA" id="ARBA00049885"/>
    </source>
</evidence>
<evidence type="ECO:0000256" key="18">
    <source>
        <dbReference type="ARBA" id="ARBA00023136"/>
    </source>
</evidence>
<evidence type="ECO:0000256" key="11">
    <source>
        <dbReference type="ARBA" id="ARBA00022753"/>
    </source>
</evidence>
<evidence type="ECO:0000256" key="16">
    <source>
        <dbReference type="ARBA" id="ARBA00023018"/>
    </source>
</evidence>
<keyword evidence="16" id="KW-0770">Synapse</keyword>
<evidence type="ECO:0000256" key="5">
    <source>
        <dbReference type="ARBA" id="ARBA00022448"/>
    </source>
</evidence>
<evidence type="ECO:0000256" key="3">
    <source>
        <dbReference type="ARBA" id="ARBA00004424"/>
    </source>
</evidence>
<dbReference type="PROSITE" id="PS00714">
    <property type="entry name" value="NA_DICARBOXYL_SYMP_2"/>
    <property type="match status" value="1"/>
</dbReference>
<dbReference type="GO" id="GO:0031901">
    <property type="term" value="C:early endosome membrane"/>
    <property type="evidence" value="ECO:0007669"/>
    <property type="project" value="UniProtKB-SubCell"/>
</dbReference>
<keyword evidence="6" id="KW-1003">Cell membrane</keyword>
<evidence type="ECO:0000256" key="24">
    <source>
        <dbReference type="ARBA" id="ARBA00047601"/>
    </source>
</evidence>
<dbReference type="EMBL" id="WBNK01001060">
    <property type="protein sequence ID" value="NXX96443.1"/>
    <property type="molecule type" value="Genomic_DNA"/>
</dbReference>
<evidence type="ECO:0000256" key="19">
    <source>
        <dbReference type="ARBA" id="ARBA00023180"/>
    </source>
</evidence>
<comment type="caution">
    <text evidence="29">The sequence shown here is derived from an EMBL/GenBank/DDBJ whole genome shotgun (WGS) entry which is preliminary data.</text>
</comment>
<dbReference type="GO" id="GO:0033229">
    <property type="term" value="F:cysteine transmembrane transporter activity"/>
    <property type="evidence" value="ECO:0007669"/>
    <property type="project" value="TreeGrafter"/>
</dbReference>
<dbReference type="PRINTS" id="PR00173">
    <property type="entry name" value="EDTRNSPORT"/>
</dbReference>
<evidence type="ECO:0000256" key="20">
    <source>
        <dbReference type="ARBA" id="ARBA00023214"/>
    </source>
</evidence>
<dbReference type="GO" id="GO:0045202">
    <property type="term" value="C:synapse"/>
    <property type="evidence" value="ECO:0007669"/>
    <property type="project" value="UniProtKB-SubCell"/>
</dbReference>
<comment type="catalytic activity">
    <reaction evidence="27">
        <text>K(+)(in) + L-cysteine(out) + 3 Na(+)(out) + H(+)(out) = K(+)(out) + L-cysteine(in) + 3 Na(+)(in) + H(+)(in)</text>
        <dbReference type="Rhea" id="RHEA:82559"/>
        <dbReference type="ChEBI" id="CHEBI:15378"/>
        <dbReference type="ChEBI" id="CHEBI:29101"/>
        <dbReference type="ChEBI" id="CHEBI:29103"/>
        <dbReference type="ChEBI" id="CHEBI:35235"/>
    </reaction>
</comment>
<comment type="catalytic activity">
    <reaction evidence="25">
        <text>K(+)(in) + L-aspartate(out) + 3 Na(+)(out) + H(+)(out) = K(+)(out) + L-aspartate(in) + 3 Na(+)(in) + H(+)(in)</text>
        <dbReference type="Rhea" id="RHEA:70851"/>
        <dbReference type="ChEBI" id="CHEBI:15378"/>
        <dbReference type="ChEBI" id="CHEBI:29101"/>
        <dbReference type="ChEBI" id="CHEBI:29103"/>
        <dbReference type="ChEBI" id="CHEBI:29991"/>
    </reaction>
</comment>
<dbReference type="Gene3D" id="1.10.3860.10">
    <property type="entry name" value="Sodium:dicarboxylate symporter"/>
    <property type="match status" value="1"/>
</dbReference>
<comment type="catalytic activity">
    <reaction evidence="26">
        <text>D-aspartate(out) + K(+)(in) + 3 Na(+)(out) + H(+)(out) = D-aspartate(in) + K(+)(out) + 3 Na(+)(in) + H(+)(in)</text>
        <dbReference type="Rhea" id="RHEA:71379"/>
        <dbReference type="ChEBI" id="CHEBI:15378"/>
        <dbReference type="ChEBI" id="CHEBI:29101"/>
        <dbReference type="ChEBI" id="CHEBI:29103"/>
        <dbReference type="ChEBI" id="CHEBI:29990"/>
    </reaction>
</comment>
<protein>
    <recommendedName>
        <fullName evidence="28">Amino acid transporter</fullName>
    </recommendedName>
</protein>
<evidence type="ECO:0000256" key="10">
    <source>
        <dbReference type="ARBA" id="ARBA00022723"/>
    </source>
</evidence>
<dbReference type="AlphaFoldDB" id="A0A852LXL8"/>